<evidence type="ECO:0000256" key="1">
    <source>
        <dbReference type="ARBA" id="ARBA00001974"/>
    </source>
</evidence>
<dbReference type="GO" id="GO:0071949">
    <property type="term" value="F:FAD binding"/>
    <property type="evidence" value="ECO:0007669"/>
    <property type="project" value="InterPro"/>
</dbReference>
<organism evidence="7 8">
    <name type="scientific">Melanomma pulvis-pyrius CBS 109.77</name>
    <dbReference type="NCBI Taxonomy" id="1314802"/>
    <lineage>
        <taxon>Eukaryota</taxon>
        <taxon>Fungi</taxon>
        <taxon>Dikarya</taxon>
        <taxon>Ascomycota</taxon>
        <taxon>Pezizomycotina</taxon>
        <taxon>Dothideomycetes</taxon>
        <taxon>Pleosporomycetidae</taxon>
        <taxon>Pleosporales</taxon>
        <taxon>Melanommataceae</taxon>
        <taxon>Melanomma</taxon>
    </lineage>
</organism>
<evidence type="ECO:0000256" key="2">
    <source>
        <dbReference type="ARBA" id="ARBA00005466"/>
    </source>
</evidence>
<evidence type="ECO:0000313" key="8">
    <source>
        <dbReference type="Proteomes" id="UP000799757"/>
    </source>
</evidence>
<keyword evidence="5" id="KW-0560">Oxidoreductase</keyword>
<dbReference type="PANTHER" id="PTHR42973:SF9">
    <property type="entry name" value="FAD-BINDING PCMH-TYPE DOMAIN-CONTAINING PROTEIN-RELATED"/>
    <property type="match status" value="1"/>
</dbReference>
<feature type="non-terminal residue" evidence="7">
    <location>
        <position position="268"/>
    </location>
</feature>
<evidence type="ECO:0000256" key="5">
    <source>
        <dbReference type="ARBA" id="ARBA00023002"/>
    </source>
</evidence>
<reference evidence="7" key="1">
    <citation type="journal article" date="2020" name="Stud. Mycol.">
        <title>101 Dothideomycetes genomes: a test case for predicting lifestyles and emergence of pathogens.</title>
        <authorList>
            <person name="Haridas S."/>
            <person name="Albert R."/>
            <person name="Binder M."/>
            <person name="Bloem J."/>
            <person name="Labutti K."/>
            <person name="Salamov A."/>
            <person name="Andreopoulos B."/>
            <person name="Baker S."/>
            <person name="Barry K."/>
            <person name="Bills G."/>
            <person name="Bluhm B."/>
            <person name="Cannon C."/>
            <person name="Castanera R."/>
            <person name="Culley D."/>
            <person name="Daum C."/>
            <person name="Ezra D."/>
            <person name="Gonzalez J."/>
            <person name="Henrissat B."/>
            <person name="Kuo A."/>
            <person name="Liang C."/>
            <person name="Lipzen A."/>
            <person name="Lutzoni F."/>
            <person name="Magnuson J."/>
            <person name="Mondo S."/>
            <person name="Nolan M."/>
            <person name="Ohm R."/>
            <person name="Pangilinan J."/>
            <person name="Park H.-J."/>
            <person name="Ramirez L."/>
            <person name="Alfaro M."/>
            <person name="Sun H."/>
            <person name="Tritt A."/>
            <person name="Yoshinaga Y."/>
            <person name="Zwiers L.-H."/>
            <person name="Turgeon B."/>
            <person name="Goodwin S."/>
            <person name="Spatafora J."/>
            <person name="Crous P."/>
            <person name="Grigoriev I."/>
        </authorList>
    </citation>
    <scope>NUCLEOTIDE SEQUENCE</scope>
    <source>
        <strain evidence="7">CBS 109.77</strain>
    </source>
</reference>
<name>A0A6A6XQJ1_9PLEO</name>
<dbReference type="Gene3D" id="3.40.462.20">
    <property type="match status" value="1"/>
</dbReference>
<keyword evidence="8" id="KW-1185">Reference proteome</keyword>
<sequence length="268" mass="28893">DFTKRWSSYYAPSYVVTVKPNTEDDVAKIVTYAANSQTPFLSTGGGHGFTITLGKLHTGIQLDLSKLKHVIVDAKANTLTVGGAVRFRDVVEPLGWARKELPIGSEPCAGMVGATLGGGVGRYNGIHGMLLDSLLNVKMVTADGKIITASETVNKDLFWAIRGAGFNFGTILEATYSIYDETAPLVLNADFLFAPNASRAILEFFKTFENKLPAKLSFVLLAGYAPDLGGSFIIVNAIYAGPHAEGENYLQPLLKASPRRSNLTMITW</sequence>
<comment type="similarity">
    <text evidence="2">Belongs to the oxygen-dependent FAD-linked oxidoreductase family.</text>
</comment>
<dbReference type="Pfam" id="PF01565">
    <property type="entry name" value="FAD_binding_4"/>
    <property type="match status" value="1"/>
</dbReference>
<gene>
    <name evidence="7" type="ORF">K505DRAFT_199561</name>
</gene>
<dbReference type="InterPro" id="IPR016166">
    <property type="entry name" value="FAD-bd_PCMH"/>
</dbReference>
<protein>
    <submittedName>
        <fullName evidence="7">FAD-binding domain-containing protein</fullName>
    </submittedName>
</protein>
<dbReference type="GO" id="GO:0016491">
    <property type="term" value="F:oxidoreductase activity"/>
    <property type="evidence" value="ECO:0007669"/>
    <property type="project" value="UniProtKB-KW"/>
</dbReference>
<keyword evidence="3" id="KW-0285">Flavoprotein</keyword>
<dbReference type="PANTHER" id="PTHR42973">
    <property type="entry name" value="BINDING OXIDOREDUCTASE, PUTATIVE (AFU_ORTHOLOGUE AFUA_1G17690)-RELATED"/>
    <property type="match status" value="1"/>
</dbReference>
<dbReference type="AlphaFoldDB" id="A0A6A6XQJ1"/>
<dbReference type="InterPro" id="IPR036318">
    <property type="entry name" value="FAD-bd_PCMH-like_sf"/>
</dbReference>
<dbReference type="InterPro" id="IPR006094">
    <property type="entry name" value="Oxid_FAD_bind_N"/>
</dbReference>
<dbReference type="InterPro" id="IPR016169">
    <property type="entry name" value="FAD-bd_PCMH_sub2"/>
</dbReference>
<evidence type="ECO:0000313" key="7">
    <source>
        <dbReference type="EMBL" id="KAF2798629.1"/>
    </source>
</evidence>
<feature type="non-terminal residue" evidence="7">
    <location>
        <position position="1"/>
    </location>
</feature>
<comment type="cofactor">
    <cofactor evidence="1">
        <name>FAD</name>
        <dbReference type="ChEBI" id="CHEBI:57692"/>
    </cofactor>
</comment>
<evidence type="ECO:0000259" key="6">
    <source>
        <dbReference type="PROSITE" id="PS51387"/>
    </source>
</evidence>
<dbReference type="SUPFAM" id="SSF56176">
    <property type="entry name" value="FAD-binding/transporter-associated domain-like"/>
    <property type="match status" value="1"/>
</dbReference>
<evidence type="ECO:0000256" key="3">
    <source>
        <dbReference type="ARBA" id="ARBA00022630"/>
    </source>
</evidence>
<proteinExistence type="inferred from homology"/>
<dbReference type="EMBL" id="MU001780">
    <property type="protein sequence ID" value="KAF2798629.1"/>
    <property type="molecule type" value="Genomic_DNA"/>
</dbReference>
<dbReference type="InterPro" id="IPR050416">
    <property type="entry name" value="FAD-linked_Oxidoreductase"/>
</dbReference>
<dbReference type="PROSITE" id="PS51387">
    <property type="entry name" value="FAD_PCMH"/>
    <property type="match status" value="1"/>
</dbReference>
<dbReference type="OrthoDB" id="415825at2759"/>
<dbReference type="Proteomes" id="UP000799757">
    <property type="component" value="Unassembled WGS sequence"/>
</dbReference>
<evidence type="ECO:0000256" key="4">
    <source>
        <dbReference type="ARBA" id="ARBA00022827"/>
    </source>
</evidence>
<dbReference type="Gene3D" id="3.30.465.10">
    <property type="match status" value="1"/>
</dbReference>
<feature type="domain" description="FAD-binding PCMH-type" evidence="6">
    <location>
        <begin position="10"/>
        <end position="181"/>
    </location>
</feature>
<keyword evidence="4" id="KW-0274">FAD</keyword>
<accession>A0A6A6XQJ1</accession>